<keyword evidence="4" id="KW-0505">Motor protein</keyword>
<keyword evidence="1" id="KW-0547">Nucleotide-binding</keyword>
<feature type="region of interest" description="Disordered" evidence="6">
    <location>
        <begin position="373"/>
        <end position="394"/>
    </location>
</feature>
<reference evidence="9 10" key="1">
    <citation type="submission" date="2016-02" db="EMBL/GenBank/DDBJ databases">
        <title>Genome analysis of coral dinoflagellate symbionts highlights evolutionary adaptations to a symbiotic lifestyle.</title>
        <authorList>
            <person name="Aranda M."/>
            <person name="Li Y."/>
            <person name="Liew Y.J."/>
            <person name="Baumgarten S."/>
            <person name="Simakov O."/>
            <person name="Wilson M."/>
            <person name="Piel J."/>
            <person name="Ashoor H."/>
            <person name="Bougouffa S."/>
            <person name="Bajic V.B."/>
            <person name="Ryu T."/>
            <person name="Ravasi T."/>
            <person name="Bayer T."/>
            <person name="Micklem G."/>
            <person name="Kim H."/>
            <person name="Bhak J."/>
            <person name="Lajeunesse T.C."/>
            <person name="Voolstra C.R."/>
        </authorList>
    </citation>
    <scope>NUCLEOTIDE SEQUENCE [LARGE SCALE GENOMIC DNA]</scope>
    <source>
        <strain evidence="9 10">CCMP2467</strain>
    </source>
</reference>
<dbReference type="EMBL" id="LSRX01000205">
    <property type="protein sequence ID" value="OLQ04621.1"/>
    <property type="molecule type" value="Genomic_DNA"/>
</dbReference>
<dbReference type="InterPro" id="IPR027640">
    <property type="entry name" value="Kinesin-like_fam"/>
</dbReference>
<dbReference type="Proteomes" id="UP000186817">
    <property type="component" value="Unassembled WGS sequence"/>
</dbReference>
<dbReference type="InterPro" id="IPR019821">
    <property type="entry name" value="Kinesin_motor_CS"/>
</dbReference>
<feature type="compositionally biased region" description="Acidic residues" evidence="6">
    <location>
        <begin position="348"/>
        <end position="357"/>
    </location>
</feature>
<organism evidence="9 10">
    <name type="scientific">Symbiodinium microadriaticum</name>
    <name type="common">Dinoflagellate</name>
    <name type="synonym">Zooxanthella microadriatica</name>
    <dbReference type="NCBI Taxonomy" id="2951"/>
    <lineage>
        <taxon>Eukaryota</taxon>
        <taxon>Sar</taxon>
        <taxon>Alveolata</taxon>
        <taxon>Dinophyceae</taxon>
        <taxon>Suessiales</taxon>
        <taxon>Symbiodiniaceae</taxon>
        <taxon>Symbiodinium</taxon>
    </lineage>
</organism>
<dbReference type="PRINTS" id="PR00380">
    <property type="entry name" value="KINESINHEAVY"/>
</dbReference>
<keyword evidence="2" id="KW-0067">ATP-binding</keyword>
<protein>
    <submittedName>
        <fullName evidence="9">Kinesin-related protein 1</fullName>
    </submittedName>
</protein>
<name>A0A1Q9EB38_SYMMI</name>
<feature type="region of interest" description="Disordered" evidence="6">
    <location>
        <begin position="344"/>
        <end position="363"/>
    </location>
</feature>
<proteinExistence type="predicted"/>
<dbReference type="GO" id="GO:0005524">
    <property type="term" value="F:ATP binding"/>
    <property type="evidence" value="ECO:0007669"/>
    <property type="project" value="UniProtKB-KW"/>
</dbReference>
<evidence type="ECO:0000256" key="2">
    <source>
        <dbReference type="ARBA" id="ARBA00022840"/>
    </source>
</evidence>
<dbReference type="Gene3D" id="3.40.850.10">
    <property type="entry name" value="Kinesin motor domain"/>
    <property type="match status" value="1"/>
</dbReference>
<sequence length="1460" mass="160508">MLARCSNVQHAAMLFSAVAALKDGAAPSTPIPPSPGQNFQNCLEEIPSSRAMAAATKIFAQRFGGASEVLEVPSDLLLADLEHALQSVSTPNLLWFHRGEPLEELGRPLPSRLVLKEGFPRRDWTSWRAPTSYTAPSSLGFQSAAGVQLRRSSQSPPDVSLVCRGFEDDNRDRWFFASYDVLGWAFSSFAWRRLVLLGCERRDLQIQGHAAARRAQLRALRADLESIRLAHDVLLTEAGDGGGLWPFGEESRKEVEQELARELEKRQDADSDILYNLGVLLLMQPRKTESDLHQALEFLQGSLASTPSPWAHRLCERIKEQLQEESTPGGRYQRQETVAIRSERFDPAAEEQEEEADLTQKRQTEFEEAITRIRSSMRGSEDAGPAAADEEPRAAAVGFARSSTVEALSSVLNSLKLRQGSTSVSQVPTRATGVSLEQGRRRKLQRAYLASRHGSHMCRLRRLPVLLHRGTGTSDEVPEAAPAPVPRLRIASLEAVLHFVSVPAEGIHQTDLELCSVLWILLYFGLRRCHPGFQKLKSTLSASPVPACLSIARHFGYGSGCTLRDSKKNLEDVLLHGLSTIRGDQLALVHGFASEYSNAGLPEEDQLAVLDRRIKHLELVLATPPKVYLQQGHAALQRHGPLSKAIASQAPSHTMVPPSVQRSRKGMLMRGEKAEQLGRNTISKLNLVDLAGSERNDSEERSQAKALSNVINALSSSTGGRRRAFVPYRDSKLTRVLQESSPAENNMEESWSTLQYAKRAFISAAKTIRVVATRNEETKQRQQLEKEVEALRQRSLDEVRLSNALASTFPKWRQGQWTSWKKSIAPRSRHADLGKAVAAGQKDQIVSLRFERPRLFAVPSAVATNPVLASSIASAQALEAFMRQTWEDKQRLSKEHEEQRERARLEVQKALEQRRGELRRRHLHSSFVAAGTASELCPGWPDRLAWSRGLDLAVCDTPVPAPICTGPGGRQAGLLPLRTRKPTMQQQLFYSARRMLSFRSSSGPWFSDSSACHFSDAARTRNDGHLSAEAKELHVQALQSAEADFKGTVSAEIAINQREARDTRSSDDGEVASLSMAKDLSLVSVRWALEGCSATDPVQEVEVNARLCDIEDNMLRASSNSHFASCARLHRSLCMGGWSASEATKDEFLEVDLSEDGCTEQVLAGVALSKPYSYSSSTIEIMQGRLPCSGHWQQTHSLLKTALGDHEVLRPTTERTFLRPPVRCVIEAARALGPRISGALTVDCDSSAWMGIMDLETVEPGCAHHDSPLFCESGERSPIYFLFAPGVALSSVLLLLAGCEAAREYELACNLWTLAMVLRIFATCAAVGLAGMGLVTNPMSRSFHDLATYAFVGGAALLLLMGVVASTYLQVYSLHEQSGLAFLAVRIVLLAHASRKASEFLGKYGRAMALVSQAGQADHAGDGEMPTVDRRVMKRLLRESAFAQYSALASLCISAALLRP</sequence>
<feature type="transmembrane region" description="Helical" evidence="7">
    <location>
        <begin position="1279"/>
        <end position="1299"/>
    </location>
</feature>
<evidence type="ECO:0000256" key="3">
    <source>
        <dbReference type="ARBA" id="ARBA00023054"/>
    </source>
</evidence>
<evidence type="ECO:0000256" key="6">
    <source>
        <dbReference type="SAM" id="MobiDB-lite"/>
    </source>
</evidence>
<dbReference type="OrthoDB" id="430447at2759"/>
<dbReference type="InterPro" id="IPR027417">
    <property type="entry name" value="P-loop_NTPase"/>
</dbReference>
<dbReference type="InterPro" id="IPR001752">
    <property type="entry name" value="Kinesin_motor_dom"/>
</dbReference>
<keyword evidence="7" id="KW-0472">Membrane</keyword>
<evidence type="ECO:0000256" key="1">
    <source>
        <dbReference type="ARBA" id="ARBA00022741"/>
    </source>
</evidence>
<dbReference type="PROSITE" id="PS00411">
    <property type="entry name" value="KINESIN_MOTOR_1"/>
    <property type="match status" value="1"/>
</dbReference>
<evidence type="ECO:0000256" key="4">
    <source>
        <dbReference type="ARBA" id="ARBA00023175"/>
    </source>
</evidence>
<dbReference type="GO" id="GO:0007018">
    <property type="term" value="P:microtubule-based movement"/>
    <property type="evidence" value="ECO:0007669"/>
    <property type="project" value="InterPro"/>
</dbReference>
<dbReference type="PANTHER" id="PTHR47968:SF75">
    <property type="entry name" value="CENTROMERE-ASSOCIATED PROTEIN E"/>
    <property type="match status" value="1"/>
</dbReference>
<keyword evidence="7" id="KW-1133">Transmembrane helix</keyword>
<keyword evidence="10" id="KW-1185">Reference proteome</keyword>
<evidence type="ECO:0000256" key="7">
    <source>
        <dbReference type="SAM" id="Phobius"/>
    </source>
</evidence>
<feature type="transmembrane region" description="Helical" evidence="7">
    <location>
        <begin position="1311"/>
        <end position="1334"/>
    </location>
</feature>
<evidence type="ECO:0000259" key="8">
    <source>
        <dbReference type="SMART" id="SM00129"/>
    </source>
</evidence>
<dbReference type="PANTHER" id="PTHR47968">
    <property type="entry name" value="CENTROMERE PROTEIN E"/>
    <property type="match status" value="1"/>
</dbReference>
<evidence type="ECO:0000256" key="5">
    <source>
        <dbReference type="SAM" id="Coils"/>
    </source>
</evidence>
<gene>
    <name evidence="9" type="primary">kif1</name>
    <name evidence="9" type="ORF">AK812_SmicGene12276</name>
</gene>
<evidence type="ECO:0000313" key="9">
    <source>
        <dbReference type="EMBL" id="OLQ04621.1"/>
    </source>
</evidence>
<dbReference type="SUPFAM" id="SSF52540">
    <property type="entry name" value="P-loop containing nucleoside triphosphate hydrolases"/>
    <property type="match status" value="1"/>
</dbReference>
<evidence type="ECO:0000313" key="10">
    <source>
        <dbReference type="Proteomes" id="UP000186817"/>
    </source>
</evidence>
<dbReference type="GO" id="GO:0008017">
    <property type="term" value="F:microtubule binding"/>
    <property type="evidence" value="ECO:0007669"/>
    <property type="project" value="InterPro"/>
</dbReference>
<comment type="caution">
    <text evidence="9">The sequence shown here is derived from an EMBL/GenBank/DDBJ whole genome shotgun (WGS) entry which is preliminary data.</text>
</comment>
<dbReference type="SMART" id="SM00129">
    <property type="entry name" value="KISc"/>
    <property type="match status" value="1"/>
</dbReference>
<feature type="domain" description="Kinesin motor" evidence="8">
    <location>
        <begin position="528"/>
        <end position="776"/>
    </location>
</feature>
<keyword evidence="7" id="KW-0812">Transmembrane</keyword>
<dbReference type="Pfam" id="PF00225">
    <property type="entry name" value="Kinesin"/>
    <property type="match status" value="1"/>
</dbReference>
<feature type="coiled-coil region" evidence="5">
    <location>
        <begin position="774"/>
        <end position="801"/>
    </location>
</feature>
<accession>A0A1Q9EB38</accession>
<dbReference type="InterPro" id="IPR036961">
    <property type="entry name" value="Kinesin_motor_dom_sf"/>
</dbReference>
<dbReference type="GO" id="GO:0003777">
    <property type="term" value="F:microtubule motor activity"/>
    <property type="evidence" value="ECO:0007669"/>
    <property type="project" value="InterPro"/>
</dbReference>
<feature type="transmembrane region" description="Helical" evidence="7">
    <location>
        <begin position="1346"/>
        <end position="1369"/>
    </location>
</feature>
<keyword evidence="3 5" id="KW-0175">Coiled coil</keyword>